<evidence type="ECO:0000259" key="3">
    <source>
        <dbReference type="Pfam" id="PF08547"/>
    </source>
</evidence>
<proteinExistence type="inferred from homology"/>
<dbReference type="AlphaFoldDB" id="A0ABD3QWS4"/>
<dbReference type="PANTHER" id="PTHR13194:SF19">
    <property type="entry name" value="NAD(P)-BINDING ROSSMANN-FOLD SUPERFAMILY PROTEIN"/>
    <property type="match status" value="1"/>
</dbReference>
<feature type="signal peptide" evidence="2">
    <location>
        <begin position="1"/>
        <end position="23"/>
    </location>
</feature>
<evidence type="ECO:0000256" key="2">
    <source>
        <dbReference type="SAM" id="SignalP"/>
    </source>
</evidence>
<comment type="caution">
    <text evidence="4">The sequence shown here is derived from an EMBL/GenBank/DDBJ whole genome shotgun (WGS) entry which is preliminary data.</text>
</comment>
<keyword evidence="5" id="KW-1185">Reference proteome</keyword>
<comment type="similarity">
    <text evidence="1">Belongs to the CIA30 family.</text>
</comment>
<feature type="domain" description="NADH:ubiquinone oxidoreductase intermediate-associated protein 30" evidence="3">
    <location>
        <begin position="101"/>
        <end position="200"/>
    </location>
</feature>
<evidence type="ECO:0000313" key="5">
    <source>
        <dbReference type="Proteomes" id="UP001530400"/>
    </source>
</evidence>
<dbReference type="EMBL" id="JALLPJ020000049">
    <property type="protein sequence ID" value="KAL3804256.1"/>
    <property type="molecule type" value="Genomic_DNA"/>
</dbReference>
<reference evidence="4 5" key="1">
    <citation type="submission" date="2024-10" db="EMBL/GenBank/DDBJ databases">
        <title>Updated reference genomes for cyclostephanoid diatoms.</title>
        <authorList>
            <person name="Roberts W.R."/>
            <person name="Alverson A.J."/>
        </authorList>
    </citation>
    <scope>NUCLEOTIDE SEQUENCE [LARGE SCALE GENOMIC DNA]</scope>
    <source>
        <strain evidence="4 5">AJA010-31</strain>
    </source>
</reference>
<dbReference type="Pfam" id="PF08547">
    <property type="entry name" value="CIA30"/>
    <property type="match status" value="1"/>
</dbReference>
<gene>
    <name evidence="4" type="ORF">ACHAWO_009857</name>
</gene>
<evidence type="ECO:0000313" key="4">
    <source>
        <dbReference type="EMBL" id="KAL3804256.1"/>
    </source>
</evidence>
<feature type="chain" id="PRO_5044756767" description="NADH:ubiquinone oxidoreductase intermediate-associated protein 30 domain-containing protein" evidence="2">
    <location>
        <begin position="24"/>
        <end position="291"/>
    </location>
</feature>
<evidence type="ECO:0000256" key="1">
    <source>
        <dbReference type="ARBA" id="ARBA00007884"/>
    </source>
</evidence>
<sequence>MQIASSFVLVLAICIQPYRGSSAFAPSHSKWSSGWCVNTRTPIQMSVDGASSKERKPWDVLRFINQSSKFVTPPKLPFIGATSDEKVTVQPGETLWAPSSKQNFFSFAPLDDVVMGGASSSTIDNNTGIWRGKVTDANNGGFVGIRSTPFKNNKSLDMRNCEGIELKVRKGDGKRFKFVVRDTTEFNGICWTTSFDAAEPKENSILGSFGSGFGSSSGKDGTADEKGTLIRLPFANQVPTIFAKTVSGKSFDAKNVVGLQLAYSKFEFDGKLNQNFALGDFTLQILEIRAY</sequence>
<name>A0ABD3QWS4_9STRA</name>
<keyword evidence="2" id="KW-0732">Signal</keyword>
<accession>A0ABD3QWS4</accession>
<dbReference type="InterPro" id="IPR013857">
    <property type="entry name" value="NADH-UbQ_OxRdtase-assoc_prot30"/>
</dbReference>
<protein>
    <recommendedName>
        <fullName evidence="3">NADH:ubiquinone oxidoreductase intermediate-associated protein 30 domain-containing protein</fullName>
    </recommendedName>
</protein>
<dbReference type="PANTHER" id="PTHR13194">
    <property type="entry name" value="COMPLEX I INTERMEDIATE-ASSOCIATED PROTEIN 30"/>
    <property type="match status" value="1"/>
</dbReference>
<dbReference type="SUPFAM" id="SSF49785">
    <property type="entry name" value="Galactose-binding domain-like"/>
    <property type="match status" value="1"/>
</dbReference>
<dbReference type="InterPro" id="IPR039131">
    <property type="entry name" value="NDUFAF1"/>
</dbReference>
<dbReference type="Proteomes" id="UP001530400">
    <property type="component" value="Unassembled WGS sequence"/>
</dbReference>
<organism evidence="4 5">
    <name type="scientific">Cyclotella atomus</name>
    <dbReference type="NCBI Taxonomy" id="382360"/>
    <lineage>
        <taxon>Eukaryota</taxon>
        <taxon>Sar</taxon>
        <taxon>Stramenopiles</taxon>
        <taxon>Ochrophyta</taxon>
        <taxon>Bacillariophyta</taxon>
        <taxon>Coscinodiscophyceae</taxon>
        <taxon>Thalassiosirophycidae</taxon>
        <taxon>Stephanodiscales</taxon>
        <taxon>Stephanodiscaceae</taxon>
        <taxon>Cyclotella</taxon>
    </lineage>
</organism>
<dbReference type="InterPro" id="IPR008979">
    <property type="entry name" value="Galactose-bd-like_sf"/>
</dbReference>